<evidence type="ECO:0000259" key="2">
    <source>
        <dbReference type="PROSITE" id="PS50104"/>
    </source>
</evidence>
<dbReference type="InterPro" id="IPR000157">
    <property type="entry name" value="TIR_dom"/>
</dbReference>
<sequence>MIIIKNEITFLSKCYIIITDCKIITFRFIISGSNGYEPEDDNPSIHFTYDAFVCHIQDDPEDKRFVQDLIEELEDRRGLRLYVPGRDNRLDASENIIHADEIEESCRRVIIVLSRSFFQTRLSVFQERFAQELWTAERRARMIAIIRERGAVVPDTLNDCNTLDYNDMNEINWALLASSINEPITQATYRRFILNRNGRGLSFPFPAGGNENTVLTLRNSQPPPGPNRSPDPVSTEHTRTQWPDGESGNTTPKTVHSDHTTPTFILPTTEKKL</sequence>
<feature type="region of interest" description="Disordered" evidence="1">
    <location>
        <begin position="217"/>
        <end position="273"/>
    </location>
</feature>
<reference evidence="3" key="1">
    <citation type="journal article" date="2019" name="bioRxiv">
        <title>The Genome of the Zebra Mussel, Dreissena polymorpha: A Resource for Invasive Species Research.</title>
        <authorList>
            <person name="McCartney M.A."/>
            <person name="Auch B."/>
            <person name="Kono T."/>
            <person name="Mallez S."/>
            <person name="Zhang Y."/>
            <person name="Obille A."/>
            <person name="Becker A."/>
            <person name="Abrahante J.E."/>
            <person name="Garbe J."/>
            <person name="Badalamenti J.P."/>
            <person name="Herman A."/>
            <person name="Mangelson H."/>
            <person name="Liachko I."/>
            <person name="Sullivan S."/>
            <person name="Sone E.D."/>
            <person name="Koren S."/>
            <person name="Silverstein K.A.T."/>
            <person name="Beckman K.B."/>
            <person name="Gohl D.M."/>
        </authorList>
    </citation>
    <scope>NUCLEOTIDE SEQUENCE</scope>
    <source>
        <strain evidence="3">Duluth1</strain>
        <tissue evidence="3">Whole animal</tissue>
    </source>
</reference>
<comment type="caution">
    <text evidence="3">The sequence shown here is derived from an EMBL/GenBank/DDBJ whole genome shotgun (WGS) entry which is preliminary data.</text>
</comment>
<organism evidence="3 4">
    <name type="scientific">Dreissena polymorpha</name>
    <name type="common">Zebra mussel</name>
    <name type="synonym">Mytilus polymorpha</name>
    <dbReference type="NCBI Taxonomy" id="45954"/>
    <lineage>
        <taxon>Eukaryota</taxon>
        <taxon>Metazoa</taxon>
        <taxon>Spiralia</taxon>
        <taxon>Lophotrochozoa</taxon>
        <taxon>Mollusca</taxon>
        <taxon>Bivalvia</taxon>
        <taxon>Autobranchia</taxon>
        <taxon>Heteroconchia</taxon>
        <taxon>Euheterodonta</taxon>
        <taxon>Imparidentia</taxon>
        <taxon>Neoheterodontei</taxon>
        <taxon>Myida</taxon>
        <taxon>Dreissenoidea</taxon>
        <taxon>Dreissenidae</taxon>
        <taxon>Dreissena</taxon>
    </lineage>
</organism>
<dbReference type="AlphaFoldDB" id="A0A9D4CTE4"/>
<evidence type="ECO:0000256" key="1">
    <source>
        <dbReference type="SAM" id="MobiDB-lite"/>
    </source>
</evidence>
<name>A0A9D4CTE4_DREPO</name>
<dbReference type="InterPro" id="IPR035897">
    <property type="entry name" value="Toll_tir_struct_dom_sf"/>
</dbReference>
<keyword evidence="4" id="KW-1185">Reference proteome</keyword>
<evidence type="ECO:0000313" key="3">
    <source>
        <dbReference type="EMBL" id="KAH3730327.1"/>
    </source>
</evidence>
<dbReference type="PROSITE" id="PS50104">
    <property type="entry name" value="TIR"/>
    <property type="match status" value="1"/>
</dbReference>
<feature type="domain" description="TIR" evidence="2">
    <location>
        <begin position="47"/>
        <end position="180"/>
    </location>
</feature>
<dbReference type="Pfam" id="PF01582">
    <property type="entry name" value="TIR"/>
    <property type="match status" value="1"/>
</dbReference>
<dbReference type="Proteomes" id="UP000828390">
    <property type="component" value="Unassembled WGS sequence"/>
</dbReference>
<dbReference type="EMBL" id="JAIWYP010000012">
    <property type="protein sequence ID" value="KAH3730327.1"/>
    <property type="molecule type" value="Genomic_DNA"/>
</dbReference>
<evidence type="ECO:0000313" key="4">
    <source>
        <dbReference type="Proteomes" id="UP000828390"/>
    </source>
</evidence>
<dbReference type="SUPFAM" id="SSF52200">
    <property type="entry name" value="Toll/Interleukin receptor TIR domain"/>
    <property type="match status" value="1"/>
</dbReference>
<dbReference type="GO" id="GO:0007165">
    <property type="term" value="P:signal transduction"/>
    <property type="evidence" value="ECO:0007669"/>
    <property type="project" value="InterPro"/>
</dbReference>
<gene>
    <name evidence="3" type="ORF">DPMN_056310</name>
</gene>
<reference evidence="3" key="2">
    <citation type="submission" date="2020-11" db="EMBL/GenBank/DDBJ databases">
        <authorList>
            <person name="McCartney M.A."/>
            <person name="Auch B."/>
            <person name="Kono T."/>
            <person name="Mallez S."/>
            <person name="Becker A."/>
            <person name="Gohl D.M."/>
            <person name="Silverstein K.A.T."/>
            <person name="Koren S."/>
            <person name="Bechman K.B."/>
            <person name="Herman A."/>
            <person name="Abrahante J.E."/>
            <person name="Garbe J."/>
        </authorList>
    </citation>
    <scope>NUCLEOTIDE SEQUENCE</scope>
    <source>
        <strain evidence="3">Duluth1</strain>
        <tissue evidence="3">Whole animal</tissue>
    </source>
</reference>
<accession>A0A9D4CTE4</accession>
<protein>
    <recommendedName>
        <fullName evidence="2">TIR domain-containing protein</fullName>
    </recommendedName>
</protein>
<proteinExistence type="predicted"/>
<dbReference type="Gene3D" id="3.40.50.10140">
    <property type="entry name" value="Toll/interleukin-1 receptor homology (TIR) domain"/>
    <property type="match status" value="1"/>
</dbReference>